<dbReference type="AlphaFoldDB" id="A0A168PPI9"/>
<proteinExistence type="predicted"/>
<name>A0A168PPI9_MUCCL</name>
<dbReference type="OrthoDB" id="2219666at2759"/>
<dbReference type="VEuPathDB" id="FungiDB:MUCCIDRAFT_77051"/>
<dbReference type="EMBL" id="AMYB01000001">
    <property type="protein sequence ID" value="OAD08026.1"/>
    <property type="molecule type" value="Genomic_DNA"/>
</dbReference>
<evidence type="ECO:0000313" key="2">
    <source>
        <dbReference type="Proteomes" id="UP000077051"/>
    </source>
</evidence>
<dbReference type="STRING" id="747725.A0A168PPI9"/>
<dbReference type="Proteomes" id="UP000077051">
    <property type="component" value="Unassembled WGS sequence"/>
</dbReference>
<comment type="caution">
    <text evidence="1">The sequence shown here is derived from an EMBL/GenBank/DDBJ whole genome shotgun (WGS) entry which is preliminary data.</text>
</comment>
<protein>
    <submittedName>
        <fullName evidence="1">Uncharacterized protein</fullName>
    </submittedName>
</protein>
<accession>A0A168PPI9</accession>
<keyword evidence="2" id="KW-1185">Reference proteome</keyword>
<sequence>MNVLITSSIRLESNQPVVVGASSSNGFLPSRSTRIFIDKCKLQQIETMTKKQLVGVGSSQQHLLYPFDEHAQLRQLRSKFDRLSTYLCYRFSCKFTNDIRTRPITIWTIADRSRNQDRDSSVVAASKLFKHIATQVWENGAEASLDLNTIASLKSQSKQGGNVERIFGCIEDLYEDDSSAITIIGNKELNGSLKNLASLLSSEIVNGNEQISRNIQHVFNEA</sequence>
<gene>
    <name evidence="1" type="ORF">MUCCIDRAFT_77051</name>
</gene>
<reference evidence="1 2" key="1">
    <citation type="submission" date="2015-06" db="EMBL/GenBank/DDBJ databases">
        <title>Expansion of signal transduction pathways in fungi by whole-genome duplication.</title>
        <authorList>
            <consortium name="DOE Joint Genome Institute"/>
            <person name="Corrochano L.M."/>
            <person name="Kuo A."/>
            <person name="Marcet-Houben M."/>
            <person name="Polaino S."/>
            <person name="Salamov A."/>
            <person name="Villalobos J.M."/>
            <person name="Alvarez M.I."/>
            <person name="Avalos J."/>
            <person name="Benito E.P."/>
            <person name="Benoit I."/>
            <person name="Burger G."/>
            <person name="Camino L.P."/>
            <person name="Canovas D."/>
            <person name="Cerda-Olmedo E."/>
            <person name="Cheng J.-F."/>
            <person name="Dominguez A."/>
            <person name="Elias M."/>
            <person name="Eslava A.P."/>
            <person name="Glaser F."/>
            <person name="Grimwood J."/>
            <person name="Gutierrez G."/>
            <person name="Heitman J."/>
            <person name="Henrissat B."/>
            <person name="Iturriaga E.A."/>
            <person name="Lang B.F."/>
            <person name="Lavin J.L."/>
            <person name="Lee S."/>
            <person name="Li W."/>
            <person name="Lindquist E."/>
            <person name="Lopez-Garcia S."/>
            <person name="Luque E.M."/>
            <person name="Marcos A.T."/>
            <person name="Martin J."/>
            <person name="Mccluskey K."/>
            <person name="Medina H.R."/>
            <person name="Miralles-Duran A."/>
            <person name="Miyazaki A."/>
            <person name="Munoz-Torres E."/>
            <person name="Oguiza J.A."/>
            <person name="Ohm R."/>
            <person name="Olmedo M."/>
            <person name="Orejas M."/>
            <person name="Ortiz-Castellanos L."/>
            <person name="Pisabarro A.G."/>
            <person name="Rodriguez-Romero J."/>
            <person name="Ruiz-Herrera J."/>
            <person name="Ruiz-Vazquez R."/>
            <person name="Sanz C."/>
            <person name="Schackwitz W."/>
            <person name="Schmutz J."/>
            <person name="Shahriari M."/>
            <person name="Shelest E."/>
            <person name="Silva-Franco F."/>
            <person name="Soanes D."/>
            <person name="Syed K."/>
            <person name="Tagua V.G."/>
            <person name="Talbot N.J."/>
            <person name="Thon M."/>
            <person name="De Vries R.P."/>
            <person name="Wiebenga A."/>
            <person name="Yadav J.S."/>
            <person name="Braun E.L."/>
            <person name="Baker S."/>
            <person name="Garre V."/>
            <person name="Horwitz B."/>
            <person name="Torres-Martinez S."/>
            <person name="Idnurm A."/>
            <person name="Herrera-Estrella A."/>
            <person name="Gabaldon T."/>
            <person name="Grigoriev I.V."/>
        </authorList>
    </citation>
    <scope>NUCLEOTIDE SEQUENCE [LARGE SCALE GENOMIC DNA]</scope>
    <source>
        <strain evidence="1 2">CBS 277.49</strain>
    </source>
</reference>
<evidence type="ECO:0000313" key="1">
    <source>
        <dbReference type="EMBL" id="OAD08026.1"/>
    </source>
</evidence>
<organism evidence="1 2">
    <name type="scientific">Mucor lusitanicus CBS 277.49</name>
    <dbReference type="NCBI Taxonomy" id="747725"/>
    <lineage>
        <taxon>Eukaryota</taxon>
        <taxon>Fungi</taxon>
        <taxon>Fungi incertae sedis</taxon>
        <taxon>Mucoromycota</taxon>
        <taxon>Mucoromycotina</taxon>
        <taxon>Mucoromycetes</taxon>
        <taxon>Mucorales</taxon>
        <taxon>Mucorineae</taxon>
        <taxon>Mucoraceae</taxon>
        <taxon>Mucor</taxon>
    </lineage>
</organism>